<dbReference type="RefSeq" id="XP_013435384.1">
    <property type="nucleotide sequence ID" value="XM_013579930.1"/>
</dbReference>
<sequence length="153" mass="15478">MSLASQEMPNSKTTQKRRGSTDGSGAHGPAQKAQRTAEKAAAGSSSSSSSNASSSSNVLQQLARLSTIVADTADFEAIKEFSPTDATTNPTLVLQAVSNSKYKSLFQKAIKEAQEACKGKDLEAVRTPQPAAAAAAAAAAAVAAAAAASCCWS</sequence>
<reference evidence="3" key="2">
    <citation type="submission" date="2013-10" db="EMBL/GenBank/DDBJ databases">
        <authorList>
            <person name="Aslett M."/>
        </authorList>
    </citation>
    <scope>NUCLEOTIDE SEQUENCE [LARGE SCALE GENOMIC DNA]</scope>
    <source>
        <strain evidence="3">Houghton</strain>
    </source>
</reference>
<dbReference type="GO" id="GO:0004801">
    <property type="term" value="F:transaldolase activity"/>
    <property type="evidence" value="ECO:0007669"/>
    <property type="project" value="TreeGrafter"/>
</dbReference>
<dbReference type="InterPro" id="IPR018225">
    <property type="entry name" value="Transaldolase_AS"/>
</dbReference>
<dbReference type="Gene3D" id="3.20.20.70">
    <property type="entry name" value="Aldolase class I"/>
    <property type="match status" value="1"/>
</dbReference>
<dbReference type="PANTHER" id="PTHR10683">
    <property type="entry name" value="TRANSALDOLASE"/>
    <property type="match status" value="1"/>
</dbReference>
<dbReference type="GeneID" id="25478761"/>
<keyword evidence="4" id="KW-1185">Reference proteome</keyword>
<dbReference type="InterPro" id="IPR001585">
    <property type="entry name" value="TAL/FSA"/>
</dbReference>
<evidence type="ECO:0000256" key="1">
    <source>
        <dbReference type="ARBA" id="ARBA00023270"/>
    </source>
</evidence>
<dbReference type="SUPFAM" id="SSF51569">
    <property type="entry name" value="Aldolase"/>
    <property type="match status" value="1"/>
</dbReference>
<protein>
    <submittedName>
        <fullName evidence="3">Transaldolase, putative</fullName>
    </submittedName>
</protein>
<evidence type="ECO:0000313" key="3">
    <source>
        <dbReference type="EMBL" id="CDJ66917.1"/>
    </source>
</evidence>
<accession>U6MRS3</accession>
<proteinExistence type="predicted"/>
<dbReference type="AlphaFoldDB" id="U6MRS3"/>
<dbReference type="Proteomes" id="UP000030754">
    <property type="component" value="Unassembled WGS sequence"/>
</dbReference>
<dbReference type="GO" id="GO:0005975">
    <property type="term" value="P:carbohydrate metabolic process"/>
    <property type="evidence" value="ECO:0007669"/>
    <property type="project" value="InterPro"/>
</dbReference>
<feature type="compositionally biased region" description="Polar residues" evidence="2">
    <location>
        <begin position="1"/>
        <end position="13"/>
    </location>
</feature>
<dbReference type="OrthoDB" id="2015515at2759"/>
<organism evidence="3 4">
    <name type="scientific">Eimeria necatrix</name>
    <dbReference type="NCBI Taxonomy" id="51315"/>
    <lineage>
        <taxon>Eukaryota</taxon>
        <taxon>Sar</taxon>
        <taxon>Alveolata</taxon>
        <taxon>Apicomplexa</taxon>
        <taxon>Conoidasida</taxon>
        <taxon>Coccidia</taxon>
        <taxon>Eucoccidiorida</taxon>
        <taxon>Eimeriorina</taxon>
        <taxon>Eimeriidae</taxon>
        <taxon>Eimeria</taxon>
    </lineage>
</organism>
<dbReference type="PANTHER" id="PTHR10683:SF18">
    <property type="entry name" value="TRANSALDOLASE"/>
    <property type="match status" value="1"/>
</dbReference>
<evidence type="ECO:0000256" key="2">
    <source>
        <dbReference type="SAM" id="MobiDB-lite"/>
    </source>
</evidence>
<dbReference type="GO" id="GO:0009052">
    <property type="term" value="P:pentose-phosphate shunt, non-oxidative branch"/>
    <property type="evidence" value="ECO:0007669"/>
    <property type="project" value="TreeGrafter"/>
</dbReference>
<dbReference type="UniPathway" id="UPA00115">
    <property type="reaction ID" value="UER00414"/>
</dbReference>
<dbReference type="EMBL" id="HG723874">
    <property type="protein sequence ID" value="CDJ66917.1"/>
    <property type="molecule type" value="Genomic_DNA"/>
</dbReference>
<dbReference type="InterPro" id="IPR013785">
    <property type="entry name" value="Aldolase_TIM"/>
</dbReference>
<dbReference type="VEuPathDB" id="ToxoDB:ENH_00086340"/>
<keyword evidence="1" id="KW-0704">Schiff base</keyword>
<feature type="compositionally biased region" description="Low complexity" evidence="2">
    <location>
        <begin position="40"/>
        <end position="56"/>
    </location>
</feature>
<dbReference type="Pfam" id="PF00923">
    <property type="entry name" value="TAL_FSA"/>
    <property type="match status" value="1"/>
</dbReference>
<reference evidence="3" key="1">
    <citation type="submission" date="2013-10" db="EMBL/GenBank/DDBJ databases">
        <title>Genomic analysis of the causative agents of coccidiosis in chickens.</title>
        <authorList>
            <person name="Reid A.J."/>
            <person name="Blake D."/>
            <person name="Billington K."/>
            <person name="Browne H."/>
            <person name="Dunn M."/>
            <person name="Hung S."/>
            <person name="Kawahara F."/>
            <person name="Miranda-Saavedra D."/>
            <person name="Mourier T."/>
            <person name="Nagra H."/>
            <person name="Otto T.D."/>
            <person name="Rawlings N."/>
            <person name="Sanchez A."/>
            <person name="Sanders M."/>
            <person name="Subramaniam C."/>
            <person name="Tay Y."/>
            <person name="Dear P."/>
            <person name="Doerig C."/>
            <person name="Gruber A."/>
            <person name="Parkinson J."/>
            <person name="Shirley M."/>
            <person name="Wan K.L."/>
            <person name="Berriman M."/>
            <person name="Tomley F."/>
            <person name="Pain A."/>
        </authorList>
    </citation>
    <scope>NUCLEOTIDE SEQUENCE [LARGE SCALE GENOMIC DNA]</scope>
    <source>
        <strain evidence="3">Houghton</strain>
    </source>
</reference>
<dbReference type="PROSITE" id="PS01054">
    <property type="entry name" value="TRANSALDOLASE_1"/>
    <property type="match status" value="1"/>
</dbReference>
<evidence type="ECO:0000313" key="4">
    <source>
        <dbReference type="Proteomes" id="UP000030754"/>
    </source>
</evidence>
<feature type="region of interest" description="Disordered" evidence="2">
    <location>
        <begin position="1"/>
        <end position="56"/>
    </location>
</feature>
<name>U6MRS3_9EIME</name>
<gene>
    <name evidence="3" type="ORF">ENH_00086340</name>
</gene>